<dbReference type="CDD" id="cd13401">
    <property type="entry name" value="Slt70-like"/>
    <property type="match status" value="1"/>
</dbReference>
<dbReference type="InterPro" id="IPR008258">
    <property type="entry name" value="Transglycosylase_SLT_dom_1"/>
</dbReference>
<feature type="signal peptide" evidence="3">
    <location>
        <begin position="1"/>
        <end position="28"/>
    </location>
</feature>
<evidence type="ECO:0000256" key="2">
    <source>
        <dbReference type="ARBA" id="ARBA00022729"/>
    </source>
</evidence>
<gene>
    <name evidence="5" type="ORF">GCM10011430_09690</name>
</gene>
<comment type="caution">
    <text evidence="5">The sequence shown here is derived from an EMBL/GenBank/DDBJ whole genome shotgun (WGS) entry which is preliminary data.</text>
</comment>
<dbReference type="PANTHER" id="PTHR37423">
    <property type="entry name" value="SOLUBLE LYTIC MUREIN TRANSGLYCOSYLASE-RELATED"/>
    <property type="match status" value="1"/>
</dbReference>
<dbReference type="Gene3D" id="1.10.530.10">
    <property type="match status" value="1"/>
</dbReference>
<dbReference type="AlphaFoldDB" id="A0A8J3AV52"/>
<dbReference type="GO" id="GO:0004553">
    <property type="term" value="F:hydrolase activity, hydrolyzing O-glycosyl compounds"/>
    <property type="evidence" value="ECO:0007669"/>
    <property type="project" value="InterPro"/>
</dbReference>
<keyword evidence="6" id="KW-1185">Reference proteome</keyword>
<sequence length="652" mass="73819">MNFTFPTTLFARFVLVAACVALLPTAHAQKRTNSFANDDDAFLALRDAARRGDAERAADIAMLLRDYPIPSYVDYYQLKPRIADATPDEILAYLSRYNGSAIADRLRNDWLLELGKRRDWATFDIQYPLFQLNDDTQLKCYALMSRMVKGDDVAAEARLLLTVPKNYGEGCTALIGMLIDNRQFDDDDLWTQIRLAADTGNADFVRRLQAFAGIDDDALGKAMDKPMSVVARGPGFRRVKHETFIVALGRVARNDPDRAAEVLSSKDGKRLSRKQQELAWAQIAMPTARKLLPEADDYWRRAGDAPLSQESHEWKVRTALRAGDWKLVKQGIEQMPPSLRNDTTWIYWMARVLREEGKREQADALLQSIAGQHSFYGQLAAEDLGRKITIPPRPAPVTEAEVAPMATNAGFRRAFKFFDLGLRFEGYREWNWELRSMNERQHLAAAEFARRSSVLDRMVNTSDRTKIEVDFDQRFPTPYRDVMQEATRNLGLEMAWVYGLIRQESRFVMDARSHVGASGLMQLMPATARHVAKKIGFDDFKHSRVNELETNILLGTNYLNMVLNDLEGSQVLATAAYNAGPGRPRAWRATLTHPVEGAIFAETIPFTETRDYVKKVMSNATYYAAMLENKPQSLKDRLGNIAPEAYEPSALP</sequence>
<organism evidence="5 6">
    <name type="scientific">Oxalicibacterium solurbis</name>
    <dbReference type="NCBI Taxonomy" id="69280"/>
    <lineage>
        <taxon>Bacteria</taxon>
        <taxon>Pseudomonadati</taxon>
        <taxon>Pseudomonadota</taxon>
        <taxon>Betaproteobacteria</taxon>
        <taxon>Burkholderiales</taxon>
        <taxon>Oxalobacteraceae</taxon>
        <taxon>Oxalicibacterium</taxon>
    </lineage>
</organism>
<evidence type="ECO:0000256" key="1">
    <source>
        <dbReference type="ARBA" id="ARBA00007734"/>
    </source>
</evidence>
<evidence type="ECO:0000313" key="5">
    <source>
        <dbReference type="EMBL" id="GGI53795.1"/>
    </source>
</evidence>
<feature type="chain" id="PRO_5035217321" evidence="3">
    <location>
        <begin position="29"/>
        <end position="652"/>
    </location>
</feature>
<dbReference type="Proteomes" id="UP000627205">
    <property type="component" value="Unassembled WGS sequence"/>
</dbReference>
<keyword evidence="2 3" id="KW-0732">Signal</keyword>
<dbReference type="EMBL" id="BMDP01000001">
    <property type="protein sequence ID" value="GGI53795.1"/>
    <property type="molecule type" value="Genomic_DNA"/>
</dbReference>
<evidence type="ECO:0000256" key="3">
    <source>
        <dbReference type="SAM" id="SignalP"/>
    </source>
</evidence>
<evidence type="ECO:0000259" key="4">
    <source>
        <dbReference type="Pfam" id="PF01464"/>
    </source>
</evidence>
<evidence type="ECO:0000313" key="6">
    <source>
        <dbReference type="Proteomes" id="UP000627205"/>
    </source>
</evidence>
<dbReference type="SUPFAM" id="SSF53955">
    <property type="entry name" value="Lysozyme-like"/>
    <property type="match status" value="1"/>
</dbReference>
<dbReference type="InterPro" id="IPR023346">
    <property type="entry name" value="Lysozyme-like_dom_sf"/>
</dbReference>
<feature type="domain" description="Transglycosylase SLT" evidence="4">
    <location>
        <begin position="482"/>
        <end position="589"/>
    </location>
</feature>
<reference evidence="5" key="1">
    <citation type="journal article" date="2014" name="Int. J. Syst. Evol. Microbiol.">
        <title>Complete genome sequence of Corynebacterium casei LMG S-19264T (=DSM 44701T), isolated from a smear-ripened cheese.</title>
        <authorList>
            <consortium name="US DOE Joint Genome Institute (JGI-PGF)"/>
            <person name="Walter F."/>
            <person name="Albersmeier A."/>
            <person name="Kalinowski J."/>
            <person name="Ruckert C."/>
        </authorList>
    </citation>
    <scope>NUCLEOTIDE SEQUENCE</scope>
    <source>
        <strain evidence="5">CCM 7664</strain>
    </source>
</reference>
<comment type="similarity">
    <text evidence="1">Belongs to the transglycosylase Slt family.</text>
</comment>
<dbReference type="InterPro" id="IPR008939">
    <property type="entry name" value="Lytic_TGlycosylase_superhlx_U"/>
</dbReference>
<dbReference type="Gene3D" id="1.25.20.10">
    <property type="entry name" value="Bacterial muramidases"/>
    <property type="match status" value="1"/>
</dbReference>
<protein>
    <submittedName>
        <fullName evidence="5">Transglycosylase</fullName>
    </submittedName>
</protein>
<accession>A0A8J3AV52</accession>
<dbReference type="GO" id="GO:0042597">
    <property type="term" value="C:periplasmic space"/>
    <property type="evidence" value="ECO:0007669"/>
    <property type="project" value="InterPro"/>
</dbReference>
<dbReference type="Pfam" id="PF01464">
    <property type="entry name" value="SLT"/>
    <property type="match status" value="1"/>
</dbReference>
<dbReference type="PANTHER" id="PTHR37423:SF5">
    <property type="entry name" value="SOLUBLE LYTIC MUREIN TRANSGLYCOSYLASE"/>
    <property type="match status" value="1"/>
</dbReference>
<proteinExistence type="inferred from homology"/>
<reference evidence="5" key="2">
    <citation type="submission" date="2020-09" db="EMBL/GenBank/DDBJ databases">
        <authorList>
            <person name="Sun Q."/>
            <person name="Sedlacek I."/>
        </authorList>
    </citation>
    <scope>NUCLEOTIDE SEQUENCE</scope>
    <source>
        <strain evidence="5">CCM 7664</strain>
    </source>
</reference>
<dbReference type="SUPFAM" id="SSF48435">
    <property type="entry name" value="Bacterial muramidases"/>
    <property type="match status" value="1"/>
</dbReference>
<name>A0A8J3AV52_9BURK</name>
<dbReference type="RefSeq" id="WP_188419816.1">
    <property type="nucleotide sequence ID" value="NZ_BMDP01000001.1"/>
</dbReference>